<dbReference type="Proteomes" id="UP001319104">
    <property type="component" value="Unassembled WGS sequence"/>
</dbReference>
<evidence type="ECO:0000313" key="2">
    <source>
        <dbReference type="EMBL" id="MBS9523898.1"/>
    </source>
</evidence>
<name>A0AAP2G4W3_9BACT</name>
<gene>
    <name evidence="2" type="ORF">KI659_07710</name>
</gene>
<dbReference type="RefSeq" id="WP_213944772.1">
    <property type="nucleotide sequence ID" value="NZ_JAHCMY010000003.1"/>
</dbReference>
<proteinExistence type="predicted"/>
<evidence type="ECO:0008006" key="4">
    <source>
        <dbReference type="Google" id="ProtNLM"/>
    </source>
</evidence>
<protein>
    <recommendedName>
        <fullName evidence="4">Outer membrane beta-barrel protein</fullName>
    </recommendedName>
</protein>
<feature type="chain" id="PRO_5042936007" description="Outer membrane beta-barrel protein" evidence="1">
    <location>
        <begin position="20"/>
        <end position="337"/>
    </location>
</feature>
<keyword evidence="3" id="KW-1185">Reference proteome</keyword>
<keyword evidence="1" id="KW-0732">Signal</keyword>
<evidence type="ECO:0000256" key="1">
    <source>
        <dbReference type="SAM" id="SignalP"/>
    </source>
</evidence>
<feature type="signal peptide" evidence="1">
    <location>
        <begin position="1"/>
        <end position="19"/>
    </location>
</feature>
<dbReference type="AlphaFoldDB" id="A0AAP2G4W3"/>
<reference evidence="2 3" key="1">
    <citation type="submission" date="2021-05" db="EMBL/GenBank/DDBJ databases">
        <authorList>
            <person name="Zhang Z.D."/>
            <person name="Osman G."/>
        </authorList>
    </citation>
    <scope>NUCLEOTIDE SEQUENCE [LARGE SCALE GENOMIC DNA]</scope>
    <source>
        <strain evidence="2 3">KCTC 32217</strain>
    </source>
</reference>
<accession>A0AAP2G4W3</accession>
<organism evidence="2 3">
    <name type="scientific">Litoribacter ruber</name>
    <dbReference type="NCBI Taxonomy" id="702568"/>
    <lineage>
        <taxon>Bacteria</taxon>
        <taxon>Pseudomonadati</taxon>
        <taxon>Bacteroidota</taxon>
        <taxon>Cytophagia</taxon>
        <taxon>Cytophagales</taxon>
        <taxon>Cyclobacteriaceae</taxon>
        <taxon>Litoribacter</taxon>
    </lineage>
</organism>
<comment type="caution">
    <text evidence="2">The sequence shown here is derived from an EMBL/GenBank/DDBJ whole genome shotgun (WGS) entry which is preliminary data.</text>
</comment>
<evidence type="ECO:0000313" key="3">
    <source>
        <dbReference type="Proteomes" id="UP001319104"/>
    </source>
</evidence>
<sequence>MKKYLLAILLLALIQMAFGQDQGNQTKQDSVIVDFGRSGKIVILVDNQADFERLKTLDVNQIIRELNLEMDEKTGKLHVVELKGKEIVTVREDAQETEVSVGRFRVIVDEGGDKTHVRVESKDRKPKKVDPGFRTYFNFDLGINNYLEDGNFPSGASPYSVKGWGSWNVGLNWMASQRVAKGAYWDFGLGVQWYNFKFEDTRFQAVNQDGNVAWVLRDDVAGFKSKVSASYLTAQTLFRLDFGKMNDAGRNGLRVAAGPYAGYRLGGRSKYVYRDLPTSGRRREKESAGSYLNNLRYGVRGEVGFRSVTFFTTYDLNELFLPGQGPSLNPISFGLVF</sequence>
<dbReference type="EMBL" id="JAHCMY010000003">
    <property type="protein sequence ID" value="MBS9523898.1"/>
    <property type="molecule type" value="Genomic_DNA"/>
</dbReference>